<gene>
    <name evidence="1" type="ORF">DT99_012575</name>
</gene>
<dbReference type="AlphaFoldDB" id="A0A8A8CZR6"/>
<accession>A0A8A8CZR6</accession>
<reference evidence="1" key="2">
    <citation type="submission" date="2021-03" db="EMBL/GenBank/DDBJ databases">
        <title>Complete genome sequence of Burkholderia seminalis 869T2.</title>
        <authorList>
            <person name="Hung S.-H."/>
            <person name="Huang C.-T."/>
            <person name="Huang C.-C."/>
            <person name="Kuo C.-H."/>
        </authorList>
    </citation>
    <scope>NUCLEOTIDE SEQUENCE</scope>
    <source>
        <strain evidence="1">869T2</strain>
    </source>
</reference>
<dbReference type="RefSeq" id="WP_154233803.1">
    <property type="nucleotide sequence ID" value="NZ_CP072520.1"/>
</dbReference>
<name>A0A8A8CZR6_9BURK</name>
<evidence type="ECO:0000313" key="1">
    <source>
        <dbReference type="EMBL" id="QTO17920.1"/>
    </source>
</evidence>
<keyword evidence="2" id="KW-1185">Reference proteome</keyword>
<reference evidence="1" key="1">
    <citation type="submission" date="2014-04" db="EMBL/GenBank/DDBJ databases">
        <authorList>
            <person name="Ho Y.-N."/>
            <person name="Huang C.-C."/>
        </authorList>
    </citation>
    <scope>NUCLEOTIDE SEQUENCE</scope>
    <source>
        <strain evidence="1">869T2</strain>
    </source>
</reference>
<sequence length="314" mass="34251">MTLVIGQVTDDIGFLIADTLLSSVSPLRHGDEVPGEPVHTLKIHIIAGGVAIAFAGDPTPACEIISDVAREFGLNAMANPSRLVFDSYRARVESGRDLLVPDCEFLVLQLRDGRRTLKKITCDGIVDAQRAYIGDPAAYRELMDMQLPYAGPAIRAEQGPDGQFAQGPFVPTDGEREFDVLSNAMESLCLSRRSQTVGAMGDAITRVVDARISGDFEYMQSLYGGRSHEEGWSGYTLHAANKAPRAMGIYYYAGKVGFVFMPGDVTGVYRIAADSQHEFVRLANEKFGILLEGGGLNIPPDFPDYRAPSFYIFK</sequence>
<protein>
    <submittedName>
        <fullName evidence="1">Uncharacterized protein</fullName>
    </submittedName>
</protein>
<evidence type="ECO:0000313" key="2">
    <source>
        <dbReference type="Proteomes" id="UP000027834"/>
    </source>
</evidence>
<organism evidence="1 2">
    <name type="scientific">Burkholderia seminalis</name>
    <dbReference type="NCBI Taxonomy" id="488731"/>
    <lineage>
        <taxon>Bacteria</taxon>
        <taxon>Pseudomonadati</taxon>
        <taxon>Pseudomonadota</taxon>
        <taxon>Betaproteobacteria</taxon>
        <taxon>Burkholderiales</taxon>
        <taxon>Burkholderiaceae</taxon>
        <taxon>Burkholderia</taxon>
        <taxon>Burkholderia cepacia complex</taxon>
    </lineage>
</organism>
<proteinExistence type="predicted"/>
<dbReference type="EMBL" id="CP072520">
    <property type="protein sequence ID" value="QTO17920.1"/>
    <property type="molecule type" value="Genomic_DNA"/>
</dbReference>
<dbReference type="Proteomes" id="UP000027834">
    <property type="component" value="Chromosome 1"/>
</dbReference>